<feature type="compositionally biased region" description="Basic and acidic residues" evidence="1">
    <location>
        <begin position="462"/>
        <end position="472"/>
    </location>
</feature>
<sequence>MFSRLLEALRSRSAADAEVSNLDTTLRAASNIPRGRVVYAAYLGEQDIGKSSLVNGVFGHDLVRVSGATSACTAYATSIGYKDGAEDDTIYSDGTVEMMNDEEIRGFYREQSRHYRDANPRQGASLREQGPVVKDADDSGVEREDLQHLRNVRNARPSAASSVTLHAAKTARSFFEPIFDTADNEDRQEALDQDLEALDLESEDFLALCVEQILNVMATLIEKWHSKMQSRTDDIAVKLDEPIQAVLQDLRRHVDGYDGDSKLKRRASDLLNNATRRIGMAQGKTIAQLQSTLNEKHFRYSNEYNIIECLVALEMESIYQSIILQWFDQSGKGSYARGRAHLLECRPTPGPPRKPFPDIMEQRIVDAQVGRLEQCCEQYVKEAMRPLQDFARAVGELPKDGALLISEHRRVQQKLQALLLGLRSRLAPVQRQFPNDEVMDAPAPLPGRAGMPRSSPKPTFGSDKREADDKRAATQPPASRSDDLKRVKTASQPSQFKAMSAHLVAWLRERSWSSLEQKQEPASKREPSP</sequence>
<proteinExistence type="predicted"/>
<feature type="compositionally biased region" description="Basic and acidic residues" evidence="1">
    <location>
        <begin position="134"/>
        <end position="143"/>
    </location>
</feature>
<evidence type="ECO:0000313" key="2">
    <source>
        <dbReference type="EMBL" id="KAF3041864.1"/>
    </source>
</evidence>
<feature type="region of interest" description="Disordered" evidence="1">
    <location>
        <begin position="119"/>
        <end position="143"/>
    </location>
</feature>
<evidence type="ECO:0000256" key="1">
    <source>
        <dbReference type="SAM" id="MobiDB-lite"/>
    </source>
</evidence>
<gene>
    <name evidence="2" type="ORF">E8E12_001768</name>
</gene>
<dbReference type="Proteomes" id="UP000758155">
    <property type="component" value="Unassembled WGS sequence"/>
</dbReference>
<keyword evidence="3" id="KW-1185">Reference proteome</keyword>
<dbReference type="OrthoDB" id="3598281at2759"/>
<reference evidence="2" key="1">
    <citation type="submission" date="2019-04" db="EMBL/GenBank/DDBJ databases">
        <title>Sequencing of skin fungus with MAO and IRED activity.</title>
        <authorList>
            <person name="Marsaioli A.J."/>
            <person name="Bonatto J.M.C."/>
            <person name="Reis Junior O."/>
        </authorList>
    </citation>
    <scope>NUCLEOTIDE SEQUENCE</scope>
    <source>
        <strain evidence="2">28M1</strain>
    </source>
</reference>
<comment type="caution">
    <text evidence="2">The sequence shown here is derived from an EMBL/GenBank/DDBJ whole genome shotgun (WGS) entry which is preliminary data.</text>
</comment>
<protein>
    <submittedName>
        <fullName evidence="2">Uncharacterized protein</fullName>
    </submittedName>
</protein>
<organism evidence="2 3">
    <name type="scientific">Didymella heteroderae</name>
    <dbReference type="NCBI Taxonomy" id="1769908"/>
    <lineage>
        <taxon>Eukaryota</taxon>
        <taxon>Fungi</taxon>
        <taxon>Dikarya</taxon>
        <taxon>Ascomycota</taxon>
        <taxon>Pezizomycotina</taxon>
        <taxon>Dothideomycetes</taxon>
        <taxon>Pleosporomycetidae</taxon>
        <taxon>Pleosporales</taxon>
        <taxon>Pleosporineae</taxon>
        <taxon>Didymellaceae</taxon>
        <taxon>Didymella</taxon>
    </lineage>
</organism>
<evidence type="ECO:0000313" key="3">
    <source>
        <dbReference type="Proteomes" id="UP000758155"/>
    </source>
</evidence>
<dbReference type="AlphaFoldDB" id="A0A9P5C1V2"/>
<dbReference type="EMBL" id="SWKV01000018">
    <property type="protein sequence ID" value="KAF3041864.1"/>
    <property type="molecule type" value="Genomic_DNA"/>
</dbReference>
<name>A0A9P5C1V2_9PLEO</name>
<accession>A0A9P5C1V2</accession>
<feature type="region of interest" description="Disordered" evidence="1">
    <location>
        <begin position="433"/>
        <end position="495"/>
    </location>
</feature>